<dbReference type="GO" id="GO:0015074">
    <property type="term" value="P:DNA integration"/>
    <property type="evidence" value="ECO:0007669"/>
    <property type="project" value="InterPro"/>
</dbReference>
<dbReference type="InterPro" id="IPR012337">
    <property type="entry name" value="RNaseH-like_sf"/>
</dbReference>
<proteinExistence type="predicted"/>
<dbReference type="EMBL" id="CP003154">
    <property type="protein sequence ID" value="AFL76180.1"/>
    <property type="molecule type" value="Genomic_DNA"/>
</dbReference>
<dbReference type="PROSITE" id="PS50994">
    <property type="entry name" value="INTEGRASE"/>
    <property type="match status" value="1"/>
</dbReference>
<dbReference type="Gene3D" id="3.30.420.10">
    <property type="entry name" value="Ribonuclease H-like superfamily/Ribonuclease H"/>
    <property type="match status" value="1"/>
</dbReference>
<keyword evidence="3" id="KW-1185">Reference proteome</keyword>
<name>I3YGR2_THIV6</name>
<dbReference type="AlphaFoldDB" id="I3YGR2"/>
<sequence length="545" mass="61084">MTRHQLPPEALLDLCRRRAALAPRSPERRALIQQTAALYGVSEDALYRALRARARPKALNRADRGVPRVLPPAELEHDCEVIAALKIRTSNKKGRHLSTVQAIRLLEEHGVETPAGLLRAPAAVLTRSTVNHYLKQWGFDDRTLTRVPPAVRFEARHSNDCWQFDLSPSDLKQVARPAWFEEGRGHPLLMLYSVVDDRSGVAYQEYHGVYGEDVEAALRFLFNAMAPKSDPELPFQGRPAMLYMDSGPIGKSLIFHRVMDYLGIEVRTHMPKDSDGRRPTARAKGKVERPFRSVKEMHETLYHLHAPETEAEANAWLLRFLIHYNRMPHRREPHARIDDWLANLPPDGVRAMCSWERFGTFAREPERRKVGVDARASLEGTLYQVDPDLAGEDVILWWGLFDNALYVEHGERRFGPYDPVGGPIPLHRYRSFKKTKTQQRAERIAALAEQLALPGSVWGGPAASVGLAPGPVVAQTPFVDPDPFQDLAFPTAVAAKRAIAEYLGTPLAKLPAEALAALDVALAESLRKVDVIDDARTHLKPLRGG</sequence>
<protein>
    <submittedName>
        <fullName evidence="2">Integrase family protein</fullName>
    </submittedName>
</protein>
<gene>
    <name evidence="2" type="ordered locus">Thivi_4375</name>
</gene>
<reference evidence="2 3" key="1">
    <citation type="submission" date="2012-06" db="EMBL/GenBank/DDBJ databases">
        <title>Complete sequence of Thiocystis violascens DSM 198.</title>
        <authorList>
            <consortium name="US DOE Joint Genome Institute"/>
            <person name="Lucas S."/>
            <person name="Han J."/>
            <person name="Lapidus A."/>
            <person name="Cheng J.-F."/>
            <person name="Goodwin L."/>
            <person name="Pitluck S."/>
            <person name="Peters L."/>
            <person name="Ovchinnikova G."/>
            <person name="Teshima H."/>
            <person name="Detter J.C."/>
            <person name="Han C."/>
            <person name="Tapia R."/>
            <person name="Land M."/>
            <person name="Hauser L."/>
            <person name="Kyrpides N."/>
            <person name="Ivanova N."/>
            <person name="Pagani I."/>
            <person name="Vogl K."/>
            <person name="Liu Z."/>
            <person name="Frigaard N.-U."/>
            <person name="Bryant D."/>
            <person name="Woyke T."/>
        </authorList>
    </citation>
    <scope>NUCLEOTIDE SEQUENCE [LARGE SCALE GENOMIC DNA]</scope>
    <source>
        <strain evidence="3">ATCC 17096 / DSM 198 / 6111</strain>
    </source>
</reference>
<evidence type="ECO:0000313" key="2">
    <source>
        <dbReference type="EMBL" id="AFL76180.1"/>
    </source>
</evidence>
<dbReference type="RefSeq" id="WP_014780557.1">
    <property type="nucleotide sequence ID" value="NC_018012.1"/>
</dbReference>
<organism evidence="2 3">
    <name type="scientific">Thiocystis violascens (strain ATCC 17096 / DSM 198 / 6111)</name>
    <name type="common">Chromatium violascens</name>
    <dbReference type="NCBI Taxonomy" id="765911"/>
    <lineage>
        <taxon>Bacteria</taxon>
        <taxon>Pseudomonadati</taxon>
        <taxon>Pseudomonadota</taxon>
        <taxon>Gammaproteobacteria</taxon>
        <taxon>Chromatiales</taxon>
        <taxon>Chromatiaceae</taxon>
        <taxon>Thiocystis</taxon>
    </lineage>
</organism>
<dbReference type="GO" id="GO:0003676">
    <property type="term" value="F:nucleic acid binding"/>
    <property type="evidence" value="ECO:0007669"/>
    <property type="project" value="InterPro"/>
</dbReference>
<dbReference type="KEGG" id="tvi:Thivi_4375"/>
<dbReference type="InterPro" id="IPR036397">
    <property type="entry name" value="RNaseH_sf"/>
</dbReference>
<dbReference type="HOGENOM" id="CLU_579449_0_0_6"/>
<dbReference type="eggNOG" id="COG2801">
    <property type="taxonomic scope" value="Bacteria"/>
</dbReference>
<dbReference type="STRING" id="765911.Thivi_4375"/>
<feature type="domain" description="Integrase catalytic" evidence="1">
    <location>
        <begin position="144"/>
        <end position="344"/>
    </location>
</feature>
<evidence type="ECO:0000313" key="3">
    <source>
        <dbReference type="Proteomes" id="UP000006062"/>
    </source>
</evidence>
<accession>I3YGR2</accession>
<dbReference type="Proteomes" id="UP000006062">
    <property type="component" value="Chromosome"/>
</dbReference>
<dbReference type="PANTHER" id="PTHR35004">
    <property type="entry name" value="TRANSPOSASE RV3428C-RELATED"/>
    <property type="match status" value="1"/>
</dbReference>
<dbReference type="OrthoDB" id="491070at2"/>
<evidence type="ECO:0000259" key="1">
    <source>
        <dbReference type="PROSITE" id="PS50994"/>
    </source>
</evidence>
<dbReference type="SUPFAM" id="SSF53098">
    <property type="entry name" value="Ribonuclease H-like"/>
    <property type="match status" value="1"/>
</dbReference>
<dbReference type="InterPro" id="IPR001584">
    <property type="entry name" value="Integrase_cat-core"/>
</dbReference>
<dbReference type="PANTHER" id="PTHR35004:SF7">
    <property type="entry name" value="INTEGRASE PROTEIN"/>
    <property type="match status" value="1"/>
</dbReference>